<sequence>MRYSAMLLFFILALLRAVSVFASSGDIVLVCTKDALYSSLYQNGRQFCSSVLGKPPCEVVTPTAYATYDPAVISSRLCVDGQMSSSPDGQLLNDDPRGQFDCVFYIELTFQS</sequence>
<dbReference type="HOGENOM" id="CLU_2237215_0_0_1"/>
<dbReference type="RefSeq" id="XP_011410679.1">
    <property type="nucleotide sequence ID" value="XM_011412377.1"/>
</dbReference>
<dbReference type="EMBL" id="ADNJ02000001">
    <property type="protein sequence ID" value="KHO11715.1"/>
    <property type="molecule type" value="Genomic_DNA"/>
</dbReference>
<dbReference type="GeneID" id="19264943"/>
<name>A0A0B2XG89_METRA</name>
<comment type="caution">
    <text evidence="2">The sequence shown here is derived from an EMBL/GenBank/DDBJ whole genome shotgun (WGS) entry which is preliminary data.</text>
</comment>
<evidence type="ECO:0000256" key="1">
    <source>
        <dbReference type="SAM" id="SignalP"/>
    </source>
</evidence>
<feature type="signal peptide" evidence="1">
    <location>
        <begin position="1"/>
        <end position="22"/>
    </location>
</feature>
<feature type="chain" id="PRO_5002097083" evidence="1">
    <location>
        <begin position="23"/>
        <end position="112"/>
    </location>
</feature>
<dbReference type="OrthoDB" id="10432000at2759"/>
<dbReference type="AlphaFoldDB" id="A0A0B2XG89"/>
<accession>A0A0B2XG89</accession>
<reference evidence="2 3" key="1">
    <citation type="journal article" date="2011" name="PLoS Genet.">
        <title>Genome sequencing and comparative transcriptomics of the model entomopathogenic fungi Metarhizium anisopliae and M. acridum.</title>
        <authorList>
            <person name="Gao Q."/>
            <person name="Jin K."/>
            <person name="Ying S.H."/>
            <person name="Zhang Y."/>
            <person name="Xiao G."/>
            <person name="Shang Y."/>
            <person name="Duan Z."/>
            <person name="Hu X."/>
            <person name="Xie X.Q."/>
            <person name="Zhou G."/>
            <person name="Peng G."/>
            <person name="Luo Z."/>
            <person name="Huang W."/>
            <person name="Wang B."/>
            <person name="Fang W."/>
            <person name="Wang S."/>
            <person name="Zhong Y."/>
            <person name="Ma L.J."/>
            <person name="St Leger R.J."/>
            <person name="Zhao G.P."/>
            <person name="Pei Y."/>
            <person name="Feng M.G."/>
            <person name="Xia Y."/>
            <person name="Wang C."/>
        </authorList>
    </citation>
    <scope>NUCLEOTIDE SEQUENCE [LARGE SCALE GENOMIC DNA]</scope>
    <source>
        <strain evidence="3">ARSEF 23 / ATCC MYA-3075</strain>
    </source>
</reference>
<organism evidence="2 3">
    <name type="scientific">Metarhizium robertsii (strain ARSEF 23 / ATCC MYA-3075)</name>
    <name type="common">Metarhizium anisopliae (strain ARSEF 23)</name>
    <dbReference type="NCBI Taxonomy" id="655844"/>
    <lineage>
        <taxon>Eukaryota</taxon>
        <taxon>Fungi</taxon>
        <taxon>Dikarya</taxon>
        <taxon>Ascomycota</taxon>
        <taxon>Pezizomycotina</taxon>
        <taxon>Sordariomycetes</taxon>
        <taxon>Hypocreomycetidae</taxon>
        <taxon>Hypocreales</taxon>
        <taxon>Clavicipitaceae</taxon>
        <taxon>Metarhizium</taxon>
    </lineage>
</organism>
<keyword evidence="3" id="KW-1185">Reference proteome</keyword>
<evidence type="ECO:0000313" key="2">
    <source>
        <dbReference type="EMBL" id="KHO11715.1"/>
    </source>
</evidence>
<reference evidence="2 3" key="2">
    <citation type="journal article" date="2014" name="Proc. Natl. Acad. Sci. U.S.A.">
        <title>Trajectory and genomic determinants of fungal-pathogen speciation and host adaptation.</title>
        <authorList>
            <person name="Hu X."/>
            <person name="Xiao G."/>
            <person name="Zheng P."/>
            <person name="Shang Y."/>
            <person name="Su Y."/>
            <person name="Zhang X."/>
            <person name="Liu X."/>
            <person name="Zhan S."/>
            <person name="St Leger R.J."/>
            <person name="Wang C."/>
        </authorList>
    </citation>
    <scope>GENOME REANNOTATION</scope>
    <source>
        <strain evidence="3">ARSEF 23 / ATCC MYA-3075</strain>
    </source>
</reference>
<dbReference type="KEGG" id="maj:MAA_10659"/>
<gene>
    <name evidence="2" type="ORF">MAA_10659</name>
</gene>
<dbReference type="Proteomes" id="UP000002498">
    <property type="component" value="Unassembled WGS sequence"/>
</dbReference>
<keyword evidence="1" id="KW-0732">Signal</keyword>
<protein>
    <submittedName>
        <fullName evidence="2">Thioesterase</fullName>
    </submittedName>
</protein>
<evidence type="ECO:0000313" key="3">
    <source>
        <dbReference type="Proteomes" id="UP000002498"/>
    </source>
</evidence>
<proteinExistence type="predicted"/>